<dbReference type="PANTHER" id="PTHR15967:SF0">
    <property type="entry name" value="E2F-ASSOCIATED PHOSPHOPROTEIN"/>
    <property type="match status" value="1"/>
</dbReference>
<dbReference type="Pfam" id="PF10238">
    <property type="entry name" value="Eapp_C"/>
    <property type="match status" value="1"/>
</dbReference>
<feature type="compositionally biased region" description="Basic and acidic residues" evidence="1">
    <location>
        <begin position="1"/>
        <end position="21"/>
    </location>
</feature>
<feature type="compositionally biased region" description="Acidic residues" evidence="1">
    <location>
        <begin position="145"/>
        <end position="154"/>
    </location>
</feature>
<comment type="caution">
    <text evidence="2">The sequence shown here is derived from an EMBL/GenBank/DDBJ whole genome shotgun (WGS) entry which is preliminary data.</text>
</comment>
<feature type="region of interest" description="Disordered" evidence="1">
    <location>
        <begin position="234"/>
        <end position="263"/>
    </location>
</feature>
<protein>
    <submittedName>
        <fullName evidence="2">E2F-associated phosphoprotein-like isoform X1</fullName>
    </submittedName>
</protein>
<feature type="region of interest" description="Disordered" evidence="1">
    <location>
        <begin position="118"/>
        <end position="189"/>
    </location>
</feature>
<dbReference type="InterPro" id="IPR019370">
    <property type="entry name" value="E2F-assoc_phosphoprotein"/>
</dbReference>
<proteinExistence type="predicted"/>
<accession>A0AAD8CDX9</accession>
<evidence type="ECO:0000256" key="1">
    <source>
        <dbReference type="SAM" id="MobiDB-lite"/>
    </source>
</evidence>
<feature type="compositionally biased region" description="Basic residues" evidence="1">
    <location>
        <begin position="239"/>
        <end position="249"/>
    </location>
</feature>
<sequence length="298" mass="34464">MNRVEEYDSYHIEEPSDEERAASSSEDELDVLLHGTPDQKRKLLREYLTGESESSSEDEFEKEMETELNTTMKSIEGSWATPITAGASSSSGQMQGGTSHIQGGSQTEYYDDVYFDTDSEDEGTLKNPETRKKKKQRKIPTNDELLYDPDEDDRDQAWVDSQRRGFRGQRKERELSGQRGKSKPLPHSDAVLNCPACMTTLCLDCQRHEKYRTQYRAMFVMNCTVNREEVLRYKGPMDKRRKNRSKKMKPNSEEAAEETQTDQEEKYHPVKCLECSTEVAVFDKEEVYHFFNILASHC</sequence>
<feature type="compositionally biased region" description="Acidic residues" evidence="1">
    <location>
        <begin position="54"/>
        <end position="66"/>
    </location>
</feature>
<keyword evidence="3" id="KW-1185">Reference proteome</keyword>
<name>A0AAD8CDX9_ACIOX</name>
<feature type="compositionally biased region" description="Low complexity" evidence="1">
    <location>
        <begin position="84"/>
        <end position="99"/>
    </location>
</feature>
<feature type="compositionally biased region" description="Basic and acidic residues" evidence="1">
    <location>
        <begin position="155"/>
        <end position="176"/>
    </location>
</feature>
<gene>
    <name evidence="2" type="primary">EAPP</name>
    <name evidence="2" type="ORF">AOXY_G38445</name>
</gene>
<feature type="region of interest" description="Disordered" evidence="1">
    <location>
        <begin position="1"/>
        <end position="105"/>
    </location>
</feature>
<organism evidence="2 3">
    <name type="scientific">Acipenser oxyrinchus oxyrinchus</name>
    <dbReference type="NCBI Taxonomy" id="40147"/>
    <lineage>
        <taxon>Eukaryota</taxon>
        <taxon>Metazoa</taxon>
        <taxon>Chordata</taxon>
        <taxon>Craniata</taxon>
        <taxon>Vertebrata</taxon>
        <taxon>Euteleostomi</taxon>
        <taxon>Actinopterygii</taxon>
        <taxon>Chondrostei</taxon>
        <taxon>Acipenseriformes</taxon>
        <taxon>Acipenseridae</taxon>
        <taxon>Acipenser</taxon>
    </lineage>
</organism>
<dbReference type="AlphaFoldDB" id="A0AAD8CDX9"/>
<dbReference type="Proteomes" id="UP001230051">
    <property type="component" value="Unassembled WGS sequence"/>
</dbReference>
<evidence type="ECO:0000313" key="3">
    <source>
        <dbReference type="Proteomes" id="UP001230051"/>
    </source>
</evidence>
<dbReference type="EMBL" id="JAGXEW010001142">
    <property type="protein sequence ID" value="KAK1130846.1"/>
    <property type="molecule type" value="Genomic_DNA"/>
</dbReference>
<reference evidence="2" key="1">
    <citation type="submission" date="2022-02" db="EMBL/GenBank/DDBJ databases">
        <title>Atlantic sturgeon de novo genome assembly.</title>
        <authorList>
            <person name="Stock M."/>
            <person name="Klopp C."/>
            <person name="Guiguen Y."/>
            <person name="Cabau C."/>
            <person name="Parinello H."/>
            <person name="Santidrian Yebra-Pimentel E."/>
            <person name="Kuhl H."/>
            <person name="Dirks R.P."/>
            <person name="Guessner J."/>
            <person name="Wuertz S."/>
            <person name="Du K."/>
            <person name="Schartl M."/>
        </authorList>
    </citation>
    <scope>NUCLEOTIDE SEQUENCE</scope>
    <source>
        <strain evidence="2">STURGEONOMICS-FGT-2020</strain>
        <tissue evidence="2">Whole blood</tissue>
    </source>
</reference>
<dbReference type="PANTHER" id="PTHR15967">
    <property type="entry name" value="E2F-ASSOCIATED PHOSPHOPROTEIN"/>
    <property type="match status" value="1"/>
</dbReference>
<evidence type="ECO:0000313" key="2">
    <source>
        <dbReference type="EMBL" id="KAK1130846.1"/>
    </source>
</evidence>
<dbReference type="GO" id="GO:0005634">
    <property type="term" value="C:nucleus"/>
    <property type="evidence" value="ECO:0007669"/>
    <property type="project" value="TreeGrafter"/>
</dbReference>